<evidence type="ECO:0000313" key="3">
    <source>
        <dbReference type="Proteomes" id="UP000485058"/>
    </source>
</evidence>
<feature type="compositionally biased region" description="Basic residues" evidence="1">
    <location>
        <begin position="14"/>
        <end position="30"/>
    </location>
</feature>
<dbReference type="AlphaFoldDB" id="A0A699ZPQ7"/>
<comment type="caution">
    <text evidence="2">The sequence shown here is derived from an EMBL/GenBank/DDBJ whole genome shotgun (WGS) entry which is preliminary data.</text>
</comment>
<reference evidence="2 3" key="1">
    <citation type="submission" date="2020-02" db="EMBL/GenBank/DDBJ databases">
        <title>Draft genome sequence of Haematococcus lacustris strain NIES-144.</title>
        <authorList>
            <person name="Morimoto D."/>
            <person name="Nakagawa S."/>
            <person name="Yoshida T."/>
            <person name="Sawayama S."/>
        </authorList>
    </citation>
    <scope>NUCLEOTIDE SEQUENCE [LARGE SCALE GENOMIC DNA]</scope>
    <source>
        <strain evidence="2 3">NIES-144</strain>
    </source>
</reference>
<evidence type="ECO:0000313" key="2">
    <source>
        <dbReference type="EMBL" id="GFH21629.1"/>
    </source>
</evidence>
<feature type="region of interest" description="Disordered" evidence="1">
    <location>
        <begin position="1"/>
        <end position="95"/>
    </location>
</feature>
<organism evidence="2 3">
    <name type="scientific">Haematococcus lacustris</name>
    <name type="common">Green alga</name>
    <name type="synonym">Haematococcus pluvialis</name>
    <dbReference type="NCBI Taxonomy" id="44745"/>
    <lineage>
        <taxon>Eukaryota</taxon>
        <taxon>Viridiplantae</taxon>
        <taxon>Chlorophyta</taxon>
        <taxon>core chlorophytes</taxon>
        <taxon>Chlorophyceae</taxon>
        <taxon>CS clade</taxon>
        <taxon>Chlamydomonadales</taxon>
        <taxon>Haematococcaceae</taxon>
        <taxon>Haematococcus</taxon>
    </lineage>
</organism>
<dbReference type="Proteomes" id="UP000485058">
    <property type="component" value="Unassembled WGS sequence"/>
</dbReference>
<gene>
    <name evidence="2" type="ORF">HaLaN_18976</name>
</gene>
<evidence type="ECO:0000256" key="1">
    <source>
        <dbReference type="SAM" id="MobiDB-lite"/>
    </source>
</evidence>
<sequence>MQRPIELCQWKDRSKQHKSHKSHKSRKSKHAAKEQERARKNHKHEKPRSRASDSDPESGEIVAAVEESKPCEVEAPAQQDTDNGCVSGQARPEPTVPVVCFPPAGDRRLTPALMAKTGHLTAMQLQTHLVTQLPDHTVIAMG</sequence>
<name>A0A699ZPQ7_HAELA</name>
<accession>A0A699ZPQ7</accession>
<dbReference type="EMBL" id="BLLF01001869">
    <property type="protein sequence ID" value="GFH21629.1"/>
    <property type="molecule type" value="Genomic_DNA"/>
</dbReference>
<proteinExistence type="predicted"/>
<feature type="non-terminal residue" evidence="2">
    <location>
        <position position="142"/>
    </location>
</feature>
<protein>
    <submittedName>
        <fullName evidence="2">Uncharacterized protein</fullName>
    </submittedName>
</protein>
<keyword evidence="3" id="KW-1185">Reference proteome</keyword>